<evidence type="ECO:0000313" key="3">
    <source>
        <dbReference type="EMBL" id="TVT79878.1"/>
    </source>
</evidence>
<evidence type="ECO:0000256" key="1">
    <source>
        <dbReference type="SAM" id="SignalP"/>
    </source>
</evidence>
<comment type="caution">
    <text evidence="2">The sequence shown here is derived from an EMBL/GenBank/DDBJ whole genome shotgun (WGS) entry which is preliminary data.</text>
</comment>
<dbReference type="HOGENOM" id="CLU_2178145_0_0_6"/>
<evidence type="ECO:0000313" key="2">
    <source>
        <dbReference type="EMBL" id="EPG37054.1"/>
    </source>
</evidence>
<protein>
    <submittedName>
        <fullName evidence="2">Uncharacterized protein</fullName>
    </submittedName>
</protein>
<dbReference type="EMBL" id="ATGK01000012">
    <property type="protein sequence ID" value="EPG37054.1"/>
    <property type="molecule type" value="Genomic_DNA"/>
</dbReference>
<accession>S3TBJ6</accession>
<dbReference type="Proteomes" id="UP000014559">
    <property type="component" value="Unassembled WGS sequence"/>
</dbReference>
<evidence type="ECO:0000313" key="5">
    <source>
        <dbReference type="Proteomes" id="UP000316981"/>
    </source>
</evidence>
<keyword evidence="1" id="KW-0732">Signal</keyword>
<feature type="signal peptide" evidence="1">
    <location>
        <begin position="1"/>
        <end position="21"/>
    </location>
</feature>
<organism evidence="2 4">
    <name type="scientific">Acinetobacter colistiniresistens</name>
    <dbReference type="NCBI Taxonomy" id="280145"/>
    <lineage>
        <taxon>Bacteria</taxon>
        <taxon>Pseudomonadati</taxon>
        <taxon>Pseudomonadota</taxon>
        <taxon>Gammaproteobacteria</taxon>
        <taxon>Moraxellales</taxon>
        <taxon>Moraxellaceae</taxon>
        <taxon>Acinetobacter</taxon>
    </lineage>
</organism>
<name>S3TBJ6_9GAMM</name>
<gene>
    <name evidence="2" type="ORF">F907_02319</name>
    <name evidence="3" type="ORF">FPV60_13655</name>
</gene>
<reference evidence="2 4" key="1">
    <citation type="submission" date="2013-06" db="EMBL/GenBank/DDBJ databases">
        <title>The Genome Sequence of Acinetobacter sp. NIPH 2036.</title>
        <authorList>
            <consortium name="The Broad Institute Genome Sequencing Platform"/>
            <consortium name="The Broad Institute Genome Sequencing Center for Infectious Disease"/>
            <person name="Cerqueira G."/>
            <person name="Feldgarden M."/>
            <person name="Courvalin P."/>
            <person name="Perichon B."/>
            <person name="Grillot-Courvalin C."/>
            <person name="Clermont D."/>
            <person name="Rocha E."/>
            <person name="Yoon E.-J."/>
            <person name="Nemec A."/>
            <person name="Young S.K."/>
            <person name="Zeng Q."/>
            <person name="Gargeya S."/>
            <person name="Fitzgerald M."/>
            <person name="Abouelleil A."/>
            <person name="Alvarado L."/>
            <person name="Berlin A.M."/>
            <person name="Chapman S.B."/>
            <person name="Dewar J."/>
            <person name="Goldberg J."/>
            <person name="Griggs A."/>
            <person name="Gujja S."/>
            <person name="Hansen M."/>
            <person name="Howarth C."/>
            <person name="Imamovic A."/>
            <person name="Larimer J."/>
            <person name="McCowan C."/>
            <person name="Murphy C."/>
            <person name="Pearson M."/>
            <person name="Priest M."/>
            <person name="Roberts A."/>
            <person name="Saif S."/>
            <person name="Shea T."/>
            <person name="Sykes S."/>
            <person name="Wortman J."/>
            <person name="Nusbaum C."/>
            <person name="Birren B."/>
        </authorList>
    </citation>
    <scope>NUCLEOTIDE SEQUENCE [LARGE SCALE GENOMIC DNA]</scope>
    <source>
        <strain evidence="2 4">NIPH 2036</strain>
    </source>
</reference>
<dbReference type="GeneID" id="45417461"/>
<dbReference type="Proteomes" id="UP000316981">
    <property type="component" value="Unassembled WGS sequence"/>
</dbReference>
<proteinExistence type="predicted"/>
<evidence type="ECO:0000313" key="4">
    <source>
        <dbReference type="Proteomes" id="UP000014559"/>
    </source>
</evidence>
<dbReference type="RefSeq" id="WP_016652822.1">
    <property type="nucleotide sequence ID" value="NZ_BHGD02000061.1"/>
</dbReference>
<feature type="chain" id="PRO_5036441344" evidence="1">
    <location>
        <begin position="22"/>
        <end position="109"/>
    </location>
</feature>
<reference evidence="3 5" key="2">
    <citation type="submission" date="2019-07" db="EMBL/GenBank/DDBJ databases">
        <title>Draft Genome Sequence of the first blaOXA-58-Harboring Acinetobacter colistiniresistens clinical isolate from Brazil.</title>
        <authorList>
            <person name="Favaro L.S."/>
            <person name="Paula-Petroli S.B."/>
            <person name="Moura C.F."/>
            <person name="Tognim M.C.B."/>
            <person name="Venancio E.J."/>
            <person name="Yamada-Ogatta S.F."/>
            <person name="Carrara-Marroni F.E."/>
        </authorList>
    </citation>
    <scope>NUCLEOTIDE SEQUENCE [LARGE SCALE GENOMIC DNA]</scope>
    <source>
        <strain evidence="3 5">DL</strain>
    </source>
</reference>
<sequence>MNLIKILLSVLFYFAVTTVQAANQACLEHANVAGEVMGWRTTGKTLKESRENLDIVYGMGRLSAQNYRYYNSLLTMAYQEKMGKSKAEKKELIKSFVKKHYDICMTINS</sequence>
<dbReference type="EMBL" id="VMTP01000070">
    <property type="protein sequence ID" value="TVT79878.1"/>
    <property type="molecule type" value="Genomic_DNA"/>
</dbReference>
<dbReference type="AlphaFoldDB" id="S3TBJ6"/>
<dbReference type="PATRIC" id="fig|1217696.3.peg.2285"/>